<dbReference type="PROSITE" id="PS51192">
    <property type="entry name" value="HELICASE_ATP_BIND_1"/>
    <property type="match status" value="1"/>
</dbReference>
<evidence type="ECO:0000259" key="3">
    <source>
        <dbReference type="PROSITE" id="PS50966"/>
    </source>
</evidence>
<accession>A0A844GN53</accession>
<dbReference type="InterPro" id="IPR014001">
    <property type="entry name" value="Helicase_ATP-bd"/>
</dbReference>
<dbReference type="GO" id="GO:0004386">
    <property type="term" value="F:helicase activity"/>
    <property type="evidence" value="ECO:0007669"/>
    <property type="project" value="UniProtKB-KW"/>
</dbReference>
<keyword evidence="2" id="KW-0479">Metal-binding</keyword>
<dbReference type="InterPro" id="IPR049730">
    <property type="entry name" value="SNF2/RAD54-like_C"/>
</dbReference>
<evidence type="ECO:0000256" key="2">
    <source>
        <dbReference type="PROSITE-ProRule" id="PRU00325"/>
    </source>
</evidence>
<keyword evidence="2" id="KW-0863">Zinc-finger</keyword>
<keyword evidence="6" id="KW-0347">Helicase</keyword>
<proteinExistence type="predicted"/>
<protein>
    <submittedName>
        <fullName evidence="6">Helicase</fullName>
    </submittedName>
</protein>
<dbReference type="Gene3D" id="3.40.50.300">
    <property type="entry name" value="P-loop containing nucleotide triphosphate hydrolases"/>
    <property type="match status" value="1"/>
</dbReference>
<name>A0A844GN53_9FIRM</name>
<organism evidence="6 7">
    <name type="scientific">Blautia luti DSM 14534 = JCM 17040</name>
    <dbReference type="NCBI Taxonomy" id="649762"/>
    <lineage>
        <taxon>Bacteria</taxon>
        <taxon>Bacillati</taxon>
        <taxon>Bacillota</taxon>
        <taxon>Clostridia</taxon>
        <taxon>Lachnospirales</taxon>
        <taxon>Lachnospiraceae</taxon>
        <taxon>Blautia</taxon>
    </lineage>
</organism>
<evidence type="ECO:0000259" key="4">
    <source>
        <dbReference type="PROSITE" id="PS51192"/>
    </source>
</evidence>
<dbReference type="SMART" id="SM00487">
    <property type="entry name" value="DEXDc"/>
    <property type="match status" value="1"/>
</dbReference>
<dbReference type="PROSITE" id="PS50966">
    <property type="entry name" value="ZF_SWIM"/>
    <property type="match status" value="1"/>
</dbReference>
<dbReference type="PROSITE" id="PS51194">
    <property type="entry name" value="HELICASE_CTER"/>
    <property type="match status" value="1"/>
</dbReference>
<dbReference type="GO" id="GO:0016787">
    <property type="term" value="F:hydrolase activity"/>
    <property type="evidence" value="ECO:0007669"/>
    <property type="project" value="UniProtKB-KW"/>
</dbReference>
<keyword evidence="6" id="KW-0067">ATP-binding</keyword>
<evidence type="ECO:0000313" key="6">
    <source>
        <dbReference type="EMBL" id="MTD62819.1"/>
    </source>
</evidence>
<dbReference type="AlphaFoldDB" id="A0A844GN53"/>
<dbReference type="InterPro" id="IPR013663">
    <property type="entry name" value="Helicase_SWF/SNF/SWI_bac"/>
</dbReference>
<evidence type="ECO:0000259" key="5">
    <source>
        <dbReference type="PROSITE" id="PS51194"/>
    </source>
</evidence>
<gene>
    <name evidence="6" type="ORF">GKZ57_16695</name>
</gene>
<dbReference type="InterPro" id="IPR007527">
    <property type="entry name" value="Znf_SWIM"/>
</dbReference>
<dbReference type="EMBL" id="WMBC01000021">
    <property type="protein sequence ID" value="MTD62819.1"/>
    <property type="molecule type" value="Genomic_DNA"/>
</dbReference>
<dbReference type="InterPro" id="IPR000330">
    <property type="entry name" value="SNF2_N"/>
</dbReference>
<dbReference type="Pfam" id="PF08455">
    <property type="entry name" value="SNF2_assoc"/>
    <property type="match status" value="1"/>
</dbReference>
<dbReference type="SMART" id="SM00490">
    <property type="entry name" value="HELICc"/>
    <property type="match status" value="1"/>
</dbReference>
<dbReference type="SUPFAM" id="SSF52540">
    <property type="entry name" value="P-loop containing nucleoside triphosphate hydrolases"/>
    <property type="match status" value="2"/>
</dbReference>
<sequence>MISKTQIKYMSGAASYARGLDIYLDGKVLDMDVQDFGSYDEVVASVKGSGRNIYEVDVSVDKEDNQIDNIYCECPAYGEYDGICKHCVAVLLEYNEYAARQQVDPQKLNQLKGVKKGITMHTTPELAQLLQKQAVAKSLPLIQGSTYGKVRLEPYFDFDGRTFTVEFKIGTNKMYVLKDAFSFDNNMSDQTDYKYGKNLQFVHTIESFDEESKPLAKFICKWADNNRQFHRSSSYYGYYMGSLEKVRHLDLAGNELAEFLLLMEGRILQGESVGTRNKTWEVTREHLPRKITITGVKQGIELKVSKFICAARTNQYRICFFDKKIYIENMEELLPVKDFLDILSLISGETAFIENKDVPAFCQELLPVIQKFFKCRMVEFDPENYGMIKPEFQFYLDAPQENMITCGATVRYGDREFSLYTTDDIAIRDMNKETVVRNVIHKYSNAFHPFEQCAVIADDEEAEYEFLTEGIPALQAVGEVFISDALKRIEVRNSPKITVGVSLSGNLLELSMTAGDMSREDLIDILSRYNKKKKFYRLKNGAFVNAADSGLDTVEELRTGLQLTDKQMKQDRIEVQKYRALYLDAQLKENPVVSAVKDKSFKSLVRNMKTVEDNDFEVPESLDKVLREYQKRGFLWIKTLRHNGFGGILADDMGLGKTLQVIAFLLSEFLERKNTDIENITLKEATVLNVQSETKSETAEVQEADIDEAMNGQTGKLQRNTLIIAPASLVYNWSSEIQRFAPELTVRMVTGTAAERRMVLTEAGTEDILLTSYDLLKRDISEYEKYQFQCEIIDEAQYIKNANTQAAKAVKEVQAEFKLALTGTPVENRLSELWSIFDYLMPGFLYSYKKFREEVEIPAVQNSDEDAMKRLQKMIRPFVLRRLKKEVLTDLPDKLEENMFVQLTGEQQKLYDAHVKRMMLMLDKQSEEEFKTSKITILAELTKLRQICCDPSLVFADYKADSAKTEMCLNMICNAVASGHKILLFSQFTTMLDHLANRLEEEKISYYMLTGATSKEKRAQMVESFNNDDTQVFCISLKAGGTGLNLTAADIVIHFDPWWNLAVQNQATDRAHRIGQKNVVNVYKLIVKDTIEENIMKLQEKKRELADQILEGEGLNGSSLTREELMELLSGK</sequence>
<dbReference type="GO" id="GO:0005524">
    <property type="term" value="F:ATP binding"/>
    <property type="evidence" value="ECO:0007669"/>
    <property type="project" value="InterPro"/>
</dbReference>
<evidence type="ECO:0000313" key="7">
    <source>
        <dbReference type="Proteomes" id="UP000437824"/>
    </source>
</evidence>
<reference evidence="6 7" key="1">
    <citation type="submission" date="2019-11" db="EMBL/GenBank/DDBJ databases">
        <title>Draft genome sequence of Blautia luti DSM 14534T, isolated from human stool.</title>
        <authorList>
            <person name="Ortiz R."/>
            <person name="Melis-Arcos F."/>
            <person name="Covarrubias P."/>
            <person name="Cardenas J.P."/>
            <person name="Perez-Donoso J."/>
            <person name="Almonacid D."/>
        </authorList>
    </citation>
    <scope>NUCLEOTIDE SEQUENCE [LARGE SCALE GENOMIC DNA]</scope>
    <source>
        <strain evidence="6 7">DSM 14534</strain>
    </source>
</reference>
<dbReference type="Gene3D" id="3.40.50.10810">
    <property type="entry name" value="Tandem AAA-ATPase domain"/>
    <property type="match status" value="1"/>
</dbReference>
<comment type="caution">
    <text evidence="6">The sequence shown here is derived from an EMBL/GenBank/DDBJ whole genome shotgun (WGS) entry which is preliminary data.</text>
</comment>
<dbReference type="RefSeq" id="WP_154781044.1">
    <property type="nucleotide sequence ID" value="NZ_WMBC01000021.1"/>
</dbReference>
<dbReference type="PANTHER" id="PTHR10799">
    <property type="entry name" value="SNF2/RAD54 HELICASE FAMILY"/>
    <property type="match status" value="1"/>
</dbReference>
<dbReference type="Pfam" id="PF00176">
    <property type="entry name" value="SNF2-rel_dom"/>
    <property type="match status" value="1"/>
</dbReference>
<dbReference type="FunFam" id="3.40.50.300:FF:000533">
    <property type="entry name" value="Helicase, Snf2 family"/>
    <property type="match status" value="1"/>
</dbReference>
<dbReference type="Pfam" id="PF04434">
    <property type="entry name" value="SWIM"/>
    <property type="match status" value="1"/>
</dbReference>
<feature type="domain" description="Helicase C-terminal" evidence="5">
    <location>
        <begin position="968"/>
        <end position="1126"/>
    </location>
</feature>
<dbReference type="Pfam" id="PF00271">
    <property type="entry name" value="Helicase_C"/>
    <property type="match status" value="1"/>
</dbReference>
<feature type="domain" description="SWIM-type" evidence="3">
    <location>
        <begin position="54"/>
        <end position="95"/>
    </location>
</feature>
<keyword evidence="1" id="KW-0378">Hydrolase</keyword>
<evidence type="ECO:0000256" key="1">
    <source>
        <dbReference type="ARBA" id="ARBA00022801"/>
    </source>
</evidence>
<keyword evidence="2" id="KW-0862">Zinc</keyword>
<dbReference type="CDD" id="cd18793">
    <property type="entry name" value="SF2_C_SNF"/>
    <property type="match status" value="1"/>
</dbReference>
<keyword evidence="6" id="KW-0547">Nucleotide-binding</keyword>
<dbReference type="InterPro" id="IPR038718">
    <property type="entry name" value="SNF2-like_sf"/>
</dbReference>
<dbReference type="InterPro" id="IPR027417">
    <property type="entry name" value="P-loop_NTPase"/>
</dbReference>
<dbReference type="InterPro" id="IPR001650">
    <property type="entry name" value="Helicase_C-like"/>
</dbReference>
<feature type="domain" description="Helicase ATP-binding" evidence="4">
    <location>
        <begin position="638"/>
        <end position="843"/>
    </location>
</feature>
<dbReference type="CDD" id="cd18012">
    <property type="entry name" value="DEXQc_arch_SWI2_SNF2"/>
    <property type="match status" value="1"/>
</dbReference>
<dbReference type="GO" id="GO:0008270">
    <property type="term" value="F:zinc ion binding"/>
    <property type="evidence" value="ECO:0007669"/>
    <property type="project" value="UniProtKB-KW"/>
</dbReference>
<dbReference type="Proteomes" id="UP000437824">
    <property type="component" value="Unassembled WGS sequence"/>
</dbReference>